<reference evidence="2" key="1">
    <citation type="submission" date="2022-10" db="EMBL/GenBank/DDBJ databases">
        <title>Culturing micro-colonial fungi from biological soil crusts in the Mojave desert and describing Neophaeococcomyces mojavensis, and introducing the new genera and species Taxawa tesnikishii.</title>
        <authorList>
            <person name="Kurbessoian T."/>
            <person name="Stajich J.E."/>
        </authorList>
    </citation>
    <scope>NUCLEOTIDE SEQUENCE</scope>
    <source>
        <strain evidence="2">TK_1</strain>
    </source>
</reference>
<feature type="region of interest" description="Disordered" evidence="1">
    <location>
        <begin position="1"/>
        <end position="56"/>
    </location>
</feature>
<dbReference type="Proteomes" id="UP001172684">
    <property type="component" value="Unassembled WGS sequence"/>
</dbReference>
<evidence type="ECO:0000313" key="2">
    <source>
        <dbReference type="EMBL" id="KAJ9666581.1"/>
    </source>
</evidence>
<dbReference type="PANTHER" id="PTHR42085">
    <property type="entry name" value="F-BOX DOMAIN-CONTAINING PROTEIN"/>
    <property type="match status" value="1"/>
</dbReference>
<dbReference type="EMBL" id="JAPDRL010000018">
    <property type="protein sequence ID" value="KAJ9666581.1"/>
    <property type="molecule type" value="Genomic_DNA"/>
</dbReference>
<dbReference type="InterPro" id="IPR038883">
    <property type="entry name" value="AN11006-like"/>
</dbReference>
<dbReference type="PANTHER" id="PTHR42085:SF1">
    <property type="entry name" value="F-BOX DOMAIN-CONTAINING PROTEIN"/>
    <property type="match status" value="1"/>
</dbReference>
<organism evidence="2 3">
    <name type="scientific">Coniosporium apollinis</name>
    <dbReference type="NCBI Taxonomy" id="61459"/>
    <lineage>
        <taxon>Eukaryota</taxon>
        <taxon>Fungi</taxon>
        <taxon>Dikarya</taxon>
        <taxon>Ascomycota</taxon>
        <taxon>Pezizomycotina</taxon>
        <taxon>Dothideomycetes</taxon>
        <taxon>Dothideomycetes incertae sedis</taxon>
        <taxon>Coniosporium</taxon>
    </lineage>
</organism>
<gene>
    <name evidence="2" type="ORF">H2201_003240</name>
</gene>
<evidence type="ECO:0000256" key="1">
    <source>
        <dbReference type="SAM" id="MobiDB-lite"/>
    </source>
</evidence>
<keyword evidence="3" id="KW-1185">Reference proteome</keyword>
<sequence>MTAATLRDTIKRSASDDDAANNRAAKTLKTASNDESERDSTNSHVSASDKPLLPAQEDIKVPKPANLLMRLPGELRNEIYRLVLVKKKTLRVTKDSIPKQPQLTRVSRQIRKEAISIFYRENEFMVHAWGYDISHEHMWLSKIGPENAKLLSLPNGDINISYYFRRAKSLQKGRRCLDNLLLWLEGYYLGKPFYGRTNRSEVEREDRTDPMRIFLELFDAADELRAACVPWARAKRVLCSMAEVAECRPPCWNPEIE</sequence>
<evidence type="ECO:0008006" key="4">
    <source>
        <dbReference type="Google" id="ProtNLM"/>
    </source>
</evidence>
<name>A0ABQ9NXZ3_9PEZI</name>
<accession>A0ABQ9NXZ3</accession>
<protein>
    <recommendedName>
        <fullName evidence="4">F-box domain-containing protein</fullName>
    </recommendedName>
</protein>
<comment type="caution">
    <text evidence="2">The sequence shown here is derived from an EMBL/GenBank/DDBJ whole genome shotgun (WGS) entry which is preliminary data.</text>
</comment>
<evidence type="ECO:0000313" key="3">
    <source>
        <dbReference type="Proteomes" id="UP001172684"/>
    </source>
</evidence>
<proteinExistence type="predicted"/>